<dbReference type="Proteomes" id="UP001153404">
    <property type="component" value="Unassembled WGS sequence"/>
</dbReference>
<feature type="compositionally biased region" description="Basic residues" evidence="1">
    <location>
        <begin position="430"/>
        <end position="443"/>
    </location>
</feature>
<protein>
    <submittedName>
        <fullName evidence="2">HEAT repeat domain-containing protein</fullName>
    </submittedName>
</protein>
<comment type="caution">
    <text evidence="2">The sequence shown here is derived from an EMBL/GenBank/DDBJ whole genome shotgun (WGS) entry which is preliminary data.</text>
</comment>
<organism evidence="2 3">
    <name type="scientific">Cohnella rhizosphaerae</name>
    <dbReference type="NCBI Taxonomy" id="1457232"/>
    <lineage>
        <taxon>Bacteria</taxon>
        <taxon>Bacillati</taxon>
        <taxon>Bacillota</taxon>
        <taxon>Bacilli</taxon>
        <taxon>Bacillales</taxon>
        <taxon>Paenibacillaceae</taxon>
        <taxon>Cohnella</taxon>
    </lineage>
</organism>
<keyword evidence="3" id="KW-1185">Reference proteome</keyword>
<evidence type="ECO:0000256" key="1">
    <source>
        <dbReference type="SAM" id="MobiDB-lite"/>
    </source>
</evidence>
<reference evidence="2" key="1">
    <citation type="submission" date="2022-10" db="EMBL/GenBank/DDBJ databases">
        <title>Comparative genomic analysis of Cohnella hashimotonis sp. nov., isolated from the International Space Station.</title>
        <authorList>
            <person name="Simpson A."/>
            <person name="Venkateswaran K."/>
        </authorList>
    </citation>
    <scope>NUCLEOTIDE SEQUENCE</scope>
    <source>
        <strain evidence="2">DSM 28161</strain>
    </source>
</reference>
<feature type="region of interest" description="Disordered" evidence="1">
    <location>
        <begin position="422"/>
        <end position="443"/>
    </location>
</feature>
<proteinExistence type="predicted"/>
<dbReference type="InterPro" id="IPR011989">
    <property type="entry name" value="ARM-like"/>
</dbReference>
<dbReference type="RefSeq" id="WP_277536755.1">
    <property type="nucleotide sequence ID" value="NZ_JAPDIA010000008.1"/>
</dbReference>
<name>A0A9X4L3Z5_9BACL</name>
<gene>
    <name evidence="2" type="ORF">OMP40_29775</name>
</gene>
<sequence>MSIDILFELQHEARRLFIAGSAMAANDLRINKLLPGLKKLGETAPVFGRLATAAEELLAASREDSAAKLLELSTLLVAVLYTQGKTDANGEPQPVRGAGIALATNIPYRKLHPFIEALTTKGQGRLEQIRTAYEDGSFLDLRALPAVCAALEDSYSEIADFAQEKLIPAFGANAVPVLQSRLDLQGGKGDGRRLLLLHRQLGAAMLELVAEGASSGSPEVKVAAISILGAYPEQEPLLLALSRDKRKDVRAAAFASLARIGTGPALDRLYEAAVTKDGELVVEPIRRCGSPQLLGRLIQYGEQALKQYSDGEAKQKTEAAGQLLIVLQSLDGAGKKMASVAFPFVQKLLTTPAYIVPETESAQEAAAELLLEMALPEADRLAIQLGNGGQSPFVRYGFRAAFRTLSPRRAVRSLCRPFDRREVQGSQGAARRRARSRIQRRQR</sequence>
<evidence type="ECO:0000313" key="3">
    <source>
        <dbReference type="Proteomes" id="UP001153404"/>
    </source>
</evidence>
<dbReference type="EMBL" id="JAPDIA010000008">
    <property type="protein sequence ID" value="MDG0813037.1"/>
    <property type="molecule type" value="Genomic_DNA"/>
</dbReference>
<dbReference type="Pfam" id="PF13646">
    <property type="entry name" value="HEAT_2"/>
    <property type="match status" value="1"/>
</dbReference>
<evidence type="ECO:0000313" key="2">
    <source>
        <dbReference type="EMBL" id="MDG0813037.1"/>
    </source>
</evidence>
<dbReference type="SUPFAM" id="SSF48371">
    <property type="entry name" value="ARM repeat"/>
    <property type="match status" value="1"/>
</dbReference>
<accession>A0A9X4L3Z5</accession>
<dbReference type="AlphaFoldDB" id="A0A9X4L3Z5"/>
<dbReference type="InterPro" id="IPR016024">
    <property type="entry name" value="ARM-type_fold"/>
</dbReference>
<dbReference type="Gene3D" id="1.25.10.10">
    <property type="entry name" value="Leucine-rich Repeat Variant"/>
    <property type="match status" value="1"/>
</dbReference>